<evidence type="ECO:0000256" key="1">
    <source>
        <dbReference type="SAM" id="Phobius"/>
    </source>
</evidence>
<evidence type="ECO:0000313" key="3">
    <source>
        <dbReference type="Proteomes" id="UP000053660"/>
    </source>
</evidence>
<dbReference type="EMBL" id="KN561381">
    <property type="protein sequence ID" value="KHJ86151.1"/>
    <property type="molecule type" value="Genomic_DNA"/>
</dbReference>
<dbReference type="AlphaFoldDB" id="A0A0B1SQL6"/>
<feature type="transmembrane region" description="Helical" evidence="1">
    <location>
        <begin position="6"/>
        <end position="26"/>
    </location>
</feature>
<keyword evidence="3" id="KW-1185">Reference proteome</keyword>
<name>A0A0B1SQL6_OESDE</name>
<evidence type="ECO:0000313" key="2">
    <source>
        <dbReference type="EMBL" id="KHJ86151.1"/>
    </source>
</evidence>
<keyword evidence="1" id="KW-0472">Membrane</keyword>
<protein>
    <submittedName>
        <fullName evidence="2">Uncharacterized protein</fullName>
    </submittedName>
</protein>
<keyword evidence="1" id="KW-1133">Transmembrane helix</keyword>
<gene>
    <name evidence="2" type="ORF">OESDEN_14107</name>
</gene>
<dbReference type="Proteomes" id="UP000053660">
    <property type="component" value="Unassembled WGS sequence"/>
</dbReference>
<sequence>MDTYGASVVSVLGPGGVMITWFAAPFSSYRFHSQLRWSDGVNFAELKTFLTLSKFFLVLSVALH</sequence>
<organism evidence="2 3">
    <name type="scientific">Oesophagostomum dentatum</name>
    <name type="common">Nodular worm</name>
    <dbReference type="NCBI Taxonomy" id="61180"/>
    <lineage>
        <taxon>Eukaryota</taxon>
        <taxon>Metazoa</taxon>
        <taxon>Ecdysozoa</taxon>
        <taxon>Nematoda</taxon>
        <taxon>Chromadorea</taxon>
        <taxon>Rhabditida</taxon>
        <taxon>Rhabditina</taxon>
        <taxon>Rhabditomorpha</taxon>
        <taxon>Strongyloidea</taxon>
        <taxon>Strongylidae</taxon>
        <taxon>Oesophagostomum</taxon>
    </lineage>
</organism>
<reference evidence="2 3" key="1">
    <citation type="submission" date="2014-03" db="EMBL/GenBank/DDBJ databases">
        <title>Draft genome of the hookworm Oesophagostomum dentatum.</title>
        <authorList>
            <person name="Mitreva M."/>
        </authorList>
    </citation>
    <scope>NUCLEOTIDE SEQUENCE [LARGE SCALE GENOMIC DNA]</scope>
    <source>
        <strain evidence="2 3">OD-Hann</strain>
    </source>
</reference>
<proteinExistence type="predicted"/>
<accession>A0A0B1SQL6</accession>
<keyword evidence="1" id="KW-0812">Transmembrane</keyword>